<dbReference type="Pfam" id="PF07681">
    <property type="entry name" value="DoxX"/>
    <property type="match status" value="1"/>
</dbReference>
<name>A0ABV9Z3R2_9HYPH</name>
<evidence type="ECO:0000313" key="7">
    <source>
        <dbReference type="Proteomes" id="UP001595796"/>
    </source>
</evidence>
<accession>A0ABV9Z3R2</accession>
<evidence type="ECO:0000256" key="1">
    <source>
        <dbReference type="ARBA" id="ARBA00004141"/>
    </source>
</evidence>
<evidence type="ECO:0000256" key="3">
    <source>
        <dbReference type="ARBA" id="ARBA00022989"/>
    </source>
</evidence>
<evidence type="ECO:0000256" key="5">
    <source>
        <dbReference type="SAM" id="Phobius"/>
    </source>
</evidence>
<dbReference type="Proteomes" id="UP001595796">
    <property type="component" value="Unassembled WGS sequence"/>
</dbReference>
<dbReference type="EMBL" id="JBHSJF010000006">
    <property type="protein sequence ID" value="MFC5068458.1"/>
    <property type="molecule type" value="Genomic_DNA"/>
</dbReference>
<feature type="transmembrane region" description="Helical" evidence="5">
    <location>
        <begin position="6"/>
        <end position="27"/>
    </location>
</feature>
<sequence>MNADDLLLLLARVLAGGAFIVIGIRILRGLPLVADLLKSKRIPLPKLVAQCGAIIEIVLGALAISGFWLFEVAIAMAAFVIVATLMVHDIWNTRGPQREKELNVILSNTIIVGGLLAIAASAR</sequence>
<reference evidence="7" key="1">
    <citation type="journal article" date="2019" name="Int. J. Syst. Evol. Microbiol.">
        <title>The Global Catalogue of Microorganisms (GCM) 10K type strain sequencing project: providing services to taxonomists for standard genome sequencing and annotation.</title>
        <authorList>
            <consortium name="The Broad Institute Genomics Platform"/>
            <consortium name="The Broad Institute Genome Sequencing Center for Infectious Disease"/>
            <person name="Wu L."/>
            <person name="Ma J."/>
        </authorList>
    </citation>
    <scope>NUCLEOTIDE SEQUENCE [LARGE SCALE GENOMIC DNA]</scope>
    <source>
        <strain evidence="7">CGMCC 1.16444</strain>
    </source>
</reference>
<comment type="caution">
    <text evidence="6">The sequence shown here is derived from an EMBL/GenBank/DDBJ whole genome shotgun (WGS) entry which is preliminary data.</text>
</comment>
<dbReference type="RefSeq" id="WP_114955645.1">
    <property type="nucleotide sequence ID" value="NZ_JBHSJF010000006.1"/>
</dbReference>
<evidence type="ECO:0000256" key="4">
    <source>
        <dbReference type="ARBA" id="ARBA00023136"/>
    </source>
</evidence>
<keyword evidence="7" id="KW-1185">Reference proteome</keyword>
<keyword evidence="3 5" id="KW-1133">Transmembrane helix</keyword>
<keyword evidence="2 5" id="KW-0812">Transmembrane</keyword>
<dbReference type="InterPro" id="IPR032808">
    <property type="entry name" value="DoxX"/>
</dbReference>
<evidence type="ECO:0000313" key="6">
    <source>
        <dbReference type="EMBL" id="MFC5068458.1"/>
    </source>
</evidence>
<keyword evidence="4 5" id="KW-0472">Membrane</keyword>
<organism evidence="6 7">
    <name type="scientific">Flaviflagellibacter deserti</name>
    <dbReference type="NCBI Taxonomy" id="2267266"/>
    <lineage>
        <taxon>Bacteria</taxon>
        <taxon>Pseudomonadati</taxon>
        <taxon>Pseudomonadota</taxon>
        <taxon>Alphaproteobacteria</taxon>
        <taxon>Hyphomicrobiales</taxon>
        <taxon>Flaviflagellibacter</taxon>
    </lineage>
</organism>
<gene>
    <name evidence="6" type="ORF">ACFPFW_10595</name>
</gene>
<protein>
    <submittedName>
        <fullName evidence="6">DoxX family protein</fullName>
    </submittedName>
</protein>
<proteinExistence type="predicted"/>
<evidence type="ECO:0000256" key="2">
    <source>
        <dbReference type="ARBA" id="ARBA00022692"/>
    </source>
</evidence>
<feature type="transmembrane region" description="Helical" evidence="5">
    <location>
        <begin position="103"/>
        <end position="122"/>
    </location>
</feature>
<comment type="subcellular location">
    <subcellularLocation>
        <location evidence="1">Membrane</location>
        <topology evidence="1">Multi-pass membrane protein</topology>
    </subcellularLocation>
</comment>